<dbReference type="AlphaFoldDB" id="A0A4Q1SI13"/>
<sequence>MAIETRSSTGQQTAHRASSGAGTVLLAVFLGLLIGMGALAVFVREATYGIWNQVATKVTGRALSIDTSQPTVVDRIQKLSRLESVTYTMDKTVEGDRTSAILPDFLVGDKLLLNVHGQAIAGVDLGQLKPSDVTVTGKSVHVHLPPAQIFVTALDDSKTKVFSRATGFFIQADPNLESEVREKAQQELHDSAMAAGILATAHANAASTVTRLLLSLGFDQAQVD</sequence>
<dbReference type="Pfam" id="PF14014">
    <property type="entry name" value="DUF4230"/>
    <property type="match status" value="1"/>
</dbReference>
<feature type="transmembrane region" description="Helical" evidence="1">
    <location>
        <begin position="20"/>
        <end position="43"/>
    </location>
</feature>
<keyword evidence="3" id="KW-1185">Reference proteome</keyword>
<name>A0A4Q1SI13_9BACT</name>
<evidence type="ECO:0000313" key="2">
    <source>
        <dbReference type="EMBL" id="RXS97035.1"/>
    </source>
</evidence>
<evidence type="ECO:0000256" key="1">
    <source>
        <dbReference type="SAM" id="Phobius"/>
    </source>
</evidence>
<dbReference type="RefSeq" id="WP_129206816.1">
    <property type="nucleotide sequence ID" value="NZ_BMGU01000001.1"/>
</dbReference>
<organism evidence="2 3">
    <name type="scientific">Silvibacterium dinghuense</name>
    <dbReference type="NCBI Taxonomy" id="1560006"/>
    <lineage>
        <taxon>Bacteria</taxon>
        <taxon>Pseudomonadati</taxon>
        <taxon>Acidobacteriota</taxon>
        <taxon>Terriglobia</taxon>
        <taxon>Terriglobales</taxon>
        <taxon>Acidobacteriaceae</taxon>
        <taxon>Silvibacterium</taxon>
    </lineage>
</organism>
<reference evidence="2 3" key="1">
    <citation type="journal article" date="2016" name="Int. J. Syst. Evol. Microbiol.">
        <title>Acidipila dinghuensis sp. nov., an acidobacterium isolated from forest soil.</title>
        <authorList>
            <person name="Jiang Y.W."/>
            <person name="Wang J."/>
            <person name="Chen M.H."/>
            <person name="Lv Y.Y."/>
            <person name="Qiu L.H."/>
        </authorList>
    </citation>
    <scope>NUCLEOTIDE SEQUENCE [LARGE SCALE GENOMIC DNA]</scope>
    <source>
        <strain evidence="2 3">DHOF10</strain>
    </source>
</reference>
<comment type="caution">
    <text evidence="2">The sequence shown here is derived from an EMBL/GenBank/DDBJ whole genome shotgun (WGS) entry which is preliminary data.</text>
</comment>
<keyword evidence="1" id="KW-1133">Transmembrane helix</keyword>
<dbReference type="OrthoDB" id="154626at2"/>
<gene>
    <name evidence="2" type="ORF">ESZ00_03650</name>
</gene>
<evidence type="ECO:0000313" key="3">
    <source>
        <dbReference type="Proteomes" id="UP000290253"/>
    </source>
</evidence>
<dbReference type="EMBL" id="SDMK01000001">
    <property type="protein sequence ID" value="RXS97035.1"/>
    <property type="molecule type" value="Genomic_DNA"/>
</dbReference>
<protein>
    <submittedName>
        <fullName evidence="2">DUF4230 domain-containing protein</fullName>
    </submittedName>
</protein>
<accession>A0A4Q1SI13</accession>
<keyword evidence="1" id="KW-0472">Membrane</keyword>
<dbReference type="InterPro" id="IPR025324">
    <property type="entry name" value="DUF4230"/>
</dbReference>
<proteinExistence type="predicted"/>
<dbReference type="Proteomes" id="UP000290253">
    <property type="component" value="Unassembled WGS sequence"/>
</dbReference>
<keyword evidence="1" id="KW-0812">Transmembrane</keyword>